<keyword evidence="4" id="KW-0732">Signal</keyword>
<comment type="caution">
    <text evidence="5">The sequence shown here is derived from an EMBL/GenBank/DDBJ whole genome shotgun (WGS) entry which is preliminary data.</text>
</comment>
<organism evidence="5 6">
    <name type="scientific">Aphanomyces euteiches</name>
    <dbReference type="NCBI Taxonomy" id="100861"/>
    <lineage>
        <taxon>Eukaryota</taxon>
        <taxon>Sar</taxon>
        <taxon>Stramenopiles</taxon>
        <taxon>Oomycota</taxon>
        <taxon>Saprolegniomycetes</taxon>
        <taxon>Saprolegniales</taxon>
        <taxon>Verrucalvaceae</taxon>
        <taxon>Aphanomyces</taxon>
    </lineage>
</organism>
<evidence type="ECO:0000313" key="6">
    <source>
        <dbReference type="Proteomes" id="UP000481153"/>
    </source>
</evidence>
<dbReference type="VEuPathDB" id="FungiDB:AeMF1_020537"/>
<dbReference type="InterPro" id="IPR016191">
    <property type="entry name" value="Ribonuclease/ribotoxin"/>
</dbReference>
<dbReference type="GO" id="GO:0003723">
    <property type="term" value="F:RNA binding"/>
    <property type="evidence" value="ECO:0007669"/>
    <property type="project" value="InterPro"/>
</dbReference>
<proteinExistence type="predicted"/>
<dbReference type="SUPFAM" id="SSF53933">
    <property type="entry name" value="Microbial ribonucleases"/>
    <property type="match status" value="1"/>
</dbReference>
<keyword evidence="1" id="KW-0540">Nuclease</keyword>
<dbReference type="EMBL" id="VJMJ01000143">
    <property type="protein sequence ID" value="KAF0731383.1"/>
    <property type="molecule type" value="Genomic_DNA"/>
</dbReference>
<protein>
    <submittedName>
        <fullName evidence="5">Uncharacterized protein</fullName>
    </submittedName>
</protein>
<name>A0A6G0WV25_9STRA</name>
<evidence type="ECO:0000256" key="2">
    <source>
        <dbReference type="ARBA" id="ARBA00022801"/>
    </source>
</evidence>
<gene>
    <name evidence="5" type="ORF">Ae201684_011286</name>
</gene>
<keyword evidence="2" id="KW-0378">Hydrolase</keyword>
<sequence length="159" mass="17428">MRFALALIACFISVATARKFKWVCQNTVIGRKEYEQNHAEASLHSANGVGRSGNSLSSYPHEFANHPGFRFPRAECNNLKAGQYLLEFPLFSDDIYNKQTPPTKRRVSKNPKKAPEKKPEPGPARVIYLAGSKTFCGVISHVGEGGRASGGGFALCARE</sequence>
<evidence type="ECO:0000256" key="1">
    <source>
        <dbReference type="ARBA" id="ARBA00022722"/>
    </source>
</evidence>
<reference evidence="5 6" key="1">
    <citation type="submission" date="2019-07" db="EMBL/GenBank/DDBJ databases">
        <title>Genomics analysis of Aphanomyces spp. identifies a new class of oomycete effector associated with host adaptation.</title>
        <authorList>
            <person name="Gaulin E."/>
        </authorList>
    </citation>
    <scope>NUCLEOTIDE SEQUENCE [LARGE SCALE GENOMIC DNA]</scope>
    <source>
        <strain evidence="5 6">ATCC 201684</strain>
    </source>
</reference>
<dbReference type="GO" id="GO:0004521">
    <property type="term" value="F:RNA endonuclease activity"/>
    <property type="evidence" value="ECO:0007669"/>
    <property type="project" value="InterPro"/>
</dbReference>
<accession>A0A6G0WV25</accession>
<keyword evidence="6" id="KW-1185">Reference proteome</keyword>
<dbReference type="InterPro" id="IPR000026">
    <property type="entry name" value="N1-like"/>
</dbReference>
<feature type="compositionally biased region" description="Basic residues" evidence="3">
    <location>
        <begin position="103"/>
        <end position="112"/>
    </location>
</feature>
<dbReference type="Gene3D" id="3.10.450.30">
    <property type="entry name" value="Microbial ribonucleases"/>
    <property type="match status" value="1"/>
</dbReference>
<evidence type="ECO:0000256" key="3">
    <source>
        <dbReference type="SAM" id="MobiDB-lite"/>
    </source>
</evidence>
<dbReference type="Pfam" id="PF00545">
    <property type="entry name" value="Ribonuclease"/>
    <property type="match status" value="1"/>
</dbReference>
<evidence type="ECO:0000313" key="5">
    <source>
        <dbReference type="EMBL" id="KAF0731383.1"/>
    </source>
</evidence>
<dbReference type="Proteomes" id="UP000481153">
    <property type="component" value="Unassembled WGS sequence"/>
</dbReference>
<dbReference type="GO" id="GO:0016787">
    <property type="term" value="F:hydrolase activity"/>
    <property type="evidence" value="ECO:0007669"/>
    <property type="project" value="UniProtKB-KW"/>
</dbReference>
<feature type="signal peptide" evidence="4">
    <location>
        <begin position="1"/>
        <end position="17"/>
    </location>
</feature>
<dbReference type="AlphaFoldDB" id="A0A6G0WV25"/>
<feature type="chain" id="PRO_5026312728" evidence="4">
    <location>
        <begin position="18"/>
        <end position="159"/>
    </location>
</feature>
<evidence type="ECO:0000256" key="4">
    <source>
        <dbReference type="SAM" id="SignalP"/>
    </source>
</evidence>
<feature type="region of interest" description="Disordered" evidence="3">
    <location>
        <begin position="97"/>
        <end position="124"/>
    </location>
</feature>